<evidence type="ECO:0000256" key="7">
    <source>
        <dbReference type="ARBA" id="ARBA00022989"/>
    </source>
</evidence>
<name>A0A844F9H4_CLOSV</name>
<evidence type="ECO:0000256" key="6">
    <source>
        <dbReference type="ARBA" id="ARBA00022842"/>
    </source>
</evidence>
<keyword evidence="6" id="KW-0460">Magnesium</keyword>
<dbReference type="Proteomes" id="UP000462363">
    <property type="component" value="Unassembled WGS sequence"/>
</dbReference>
<dbReference type="InterPro" id="IPR045863">
    <property type="entry name" value="CorA_TM1_TM2"/>
</dbReference>
<comment type="similarity">
    <text evidence="2">Belongs to the CorA metal ion transporter (MIT) (TC 1.A.35) family.</text>
</comment>
<keyword evidence="3" id="KW-0813">Transport</keyword>
<evidence type="ECO:0000313" key="15">
    <source>
        <dbReference type="Proteomes" id="UP000462363"/>
    </source>
</evidence>
<dbReference type="CDD" id="cd12826">
    <property type="entry name" value="EcCorA_ZntB-like_u1"/>
    <property type="match status" value="1"/>
</dbReference>
<evidence type="ECO:0000256" key="11">
    <source>
        <dbReference type="ARBA" id="ARBA00045497"/>
    </source>
</evidence>
<dbReference type="Pfam" id="PF01544">
    <property type="entry name" value="CorA"/>
    <property type="match status" value="1"/>
</dbReference>
<evidence type="ECO:0000256" key="4">
    <source>
        <dbReference type="ARBA" id="ARBA00022475"/>
    </source>
</evidence>
<dbReference type="PANTHER" id="PTHR46494">
    <property type="entry name" value="CORA FAMILY METAL ION TRANSPORTER (EUROFUNG)"/>
    <property type="match status" value="1"/>
</dbReference>
<dbReference type="AlphaFoldDB" id="A0A844F9H4"/>
<organism evidence="14 15">
    <name type="scientific">Clostridium scindens (strain JCM 10418 / VPI 12708)</name>
    <dbReference type="NCBI Taxonomy" id="29347"/>
    <lineage>
        <taxon>Bacteria</taxon>
        <taxon>Bacillati</taxon>
        <taxon>Bacillota</taxon>
        <taxon>Clostridia</taxon>
        <taxon>Lachnospirales</taxon>
        <taxon>Lachnospiraceae</taxon>
    </lineage>
</organism>
<evidence type="ECO:0000256" key="8">
    <source>
        <dbReference type="ARBA" id="ARBA00023065"/>
    </source>
</evidence>
<feature type="transmembrane region" description="Helical" evidence="13">
    <location>
        <begin position="256"/>
        <end position="276"/>
    </location>
</feature>
<evidence type="ECO:0000256" key="1">
    <source>
        <dbReference type="ARBA" id="ARBA00004651"/>
    </source>
</evidence>
<evidence type="ECO:0000313" key="14">
    <source>
        <dbReference type="EMBL" id="MSS38839.1"/>
    </source>
</evidence>
<comment type="subcellular location">
    <subcellularLocation>
        <location evidence="1">Cell membrane</location>
        <topology evidence="1">Multi-pass membrane protein</topology>
    </subcellularLocation>
</comment>
<keyword evidence="8" id="KW-0406">Ion transport</keyword>
<dbReference type="GO" id="GO:0000287">
    <property type="term" value="F:magnesium ion binding"/>
    <property type="evidence" value="ECO:0007669"/>
    <property type="project" value="TreeGrafter"/>
</dbReference>
<sequence>MIYRKGPGTVEYQWTKQDGAYQESDVPARQNCRINIMTEEEFQEKFPVLFRRGFIGGKVSHNRFCKADRLNKTVAGTFSIPLKESPSKEKTTFGFCMRKEELIFIDDADKVRQILDEMQGYPLTDSSSPALLLFDFMEYLLKDDMIFLQEYEERLTRLEEELLNGKAEGFDRKILSFRKELSALSAYYEQLSDMGETLQQNAAEQGDEKDSLLFGLYSDKAGRLYSAVQMLKEYSMQLREMHQTQIDVRQNEIMKMLTVVTTVFMPLTLVAGWYGMNFVNMPELSSPYGYIIICVICLLVIVVEILIFKIKGWFN</sequence>
<evidence type="ECO:0000256" key="10">
    <source>
        <dbReference type="ARBA" id="ARBA00034269"/>
    </source>
</evidence>
<evidence type="ECO:0000256" key="12">
    <source>
        <dbReference type="SAM" id="Coils"/>
    </source>
</evidence>
<evidence type="ECO:0000256" key="13">
    <source>
        <dbReference type="SAM" id="Phobius"/>
    </source>
</evidence>
<keyword evidence="5 13" id="KW-0812">Transmembrane</keyword>
<keyword evidence="9 13" id="KW-0472">Membrane</keyword>
<dbReference type="FunFam" id="1.20.58.340:FF:000004">
    <property type="entry name" value="Magnesium transport protein CorA"/>
    <property type="match status" value="1"/>
</dbReference>
<gene>
    <name evidence="14" type="ORF">FYJ37_00345</name>
</gene>
<dbReference type="PANTHER" id="PTHR46494:SF1">
    <property type="entry name" value="CORA FAMILY METAL ION TRANSPORTER (EUROFUNG)"/>
    <property type="match status" value="1"/>
</dbReference>
<comment type="catalytic activity">
    <reaction evidence="10">
        <text>Mg(2+)(in) = Mg(2+)(out)</text>
        <dbReference type="Rhea" id="RHEA:29827"/>
        <dbReference type="ChEBI" id="CHEBI:18420"/>
    </reaction>
</comment>
<evidence type="ECO:0000256" key="3">
    <source>
        <dbReference type="ARBA" id="ARBA00022448"/>
    </source>
</evidence>
<dbReference type="InterPro" id="IPR045861">
    <property type="entry name" value="CorA_cytoplasmic_dom"/>
</dbReference>
<dbReference type="Gene3D" id="1.20.58.340">
    <property type="entry name" value="Magnesium transport protein CorA, transmembrane region"/>
    <property type="match status" value="2"/>
</dbReference>
<feature type="transmembrane region" description="Helical" evidence="13">
    <location>
        <begin position="288"/>
        <end position="308"/>
    </location>
</feature>
<dbReference type="SUPFAM" id="SSF143865">
    <property type="entry name" value="CorA soluble domain-like"/>
    <property type="match status" value="1"/>
</dbReference>
<comment type="caution">
    <text evidence="14">The sequence shown here is derived from an EMBL/GenBank/DDBJ whole genome shotgun (WGS) entry which is preliminary data.</text>
</comment>
<dbReference type="GO" id="GO:0015087">
    <property type="term" value="F:cobalt ion transmembrane transporter activity"/>
    <property type="evidence" value="ECO:0007669"/>
    <property type="project" value="TreeGrafter"/>
</dbReference>
<evidence type="ECO:0000256" key="5">
    <source>
        <dbReference type="ARBA" id="ARBA00022692"/>
    </source>
</evidence>
<keyword evidence="7 13" id="KW-1133">Transmembrane helix</keyword>
<dbReference type="EMBL" id="VUMB01000001">
    <property type="protein sequence ID" value="MSS38839.1"/>
    <property type="molecule type" value="Genomic_DNA"/>
</dbReference>
<protein>
    <submittedName>
        <fullName evidence="14">Magnesium and cobalt transporter CorA</fullName>
    </submittedName>
</protein>
<dbReference type="InterPro" id="IPR002523">
    <property type="entry name" value="MgTranspt_CorA/ZnTranspt_ZntB"/>
</dbReference>
<comment type="function">
    <text evidence="11">Mediates influx of magnesium ions. Alternates between open and closed states. Activated by low cytoplasmic Mg(2+) levels. Inactive when cytoplasmic Mg(2+) levels are high.</text>
</comment>
<dbReference type="GO" id="GO:0015095">
    <property type="term" value="F:magnesium ion transmembrane transporter activity"/>
    <property type="evidence" value="ECO:0007669"/>
    <property type="project" value="TreeGrafter"/>
</dbReference>
<dbReference type="GO" id="GO:0050897">
    <property type="term" value="F:cobalt ion binding"/>
    <property type="evidence" value="ECO:0007669"/>
    <property type="project" value="TreeGrafter"/>
</dbReference>
<dbReference type="SUPFAM" id="SSF144083">
    <property type="entry name" value="Magnesium transport protein CorA, transmembrane region"/>
    <property type="match status" value="1"/>
</dbReference>
<feature type="coiled-coil region" evidence="12">
    <location>
        <begin position="141"/>
        <end position="168"/>
    </location>
</feature>
<dbReference type="GO" id="GO:0005886">
    <property type="term" value="C:plasma membrane"/>
    <property type="evidence" value="ECO:0007669"/>
    <property type="project" value="UniProtKB-SubCell"/>
</dbReference>
<keyword evidence="12" id="KW-0175">Coiled coil</keyword>
<evidence type="ECO:0000256" key="2">
    <source>
        <dbReference type="ARBA" id="ARBA00009765"/>
    </source>
</evidence>
<proteinExistence type="inferred from homology"/>
<reference evidence="14 15" key="1">
    <citation type="submission" date="2019-08" db="EMBL/GenBank/DDBJ databases">
        <title>In-depth cultivation of the pig gut microbiome towards novel bacterial diversity and tailored functional studies.</title>
        <authorList>
            <person name="Wylensek D."/>
            <person name="Hitch T.C.A."/>
            <person name="Clavel T."/>
        </authorList>
    </citation>
    <scope>NUCLEOTIDE SEQUENCE [LARGE SCALE GENOMIC DNA]</scope>
    <source>
        <strain evidence="14 15">BL-389-WT-3D</strain>
    </source>
</reference>
<accession>A0A844F9H4</accession>
<keyword evidence="4" id="KW-1003">Cell membrane</keyword>
<evidence type="ECO:0000256" key="9">
    <source>
        <dbReference type="ARBA" id="ARBA00023136"/>
    </source>
</evidence>